<feature type="transmembrane region" description="Helical" evidence="2">
    <location>
        <begin position="59"/>
        <end position="80"/>
    </location>
</feature>
<feature type="region of interest" description="Disordered" evidence="1">
    <location>
        <begin position="85"/>
        <end position="105"/>
    </location>
</feature>
<keyword evidence="2" id="KW-0812">Transmembrane</keyword>
<proteinExistence type="predicted"/>
<keyword evidence="2" id="KW-1133">Transmembrane helix</keyword>
<evidence type="ECO:0000313" key="3">
    <source>
        <dbReference type="EMBL" id="MSS85334.1"/>
    </source>
</evidence>
<keyword evidence="4" id="KW-1185">Reference proteome</keyword>
<name>A0A6N7VU88_9ACTO</name>
<sequence length="105" mass="10480">MPRGSASGSAASRGQSARCVAVPVDDVAAAVLEVLVVSELAAFAVAPMPTAPPTTSSAVAAKAAGVLTLLFRVLMIVLVLSSRGSDTHLRGGQPRDGTATAVLRL</sequence>
<evidence type="ECO:0000313" key="4">
    <source>
        <dbReference type="Proteomes" id="UP000470875"/>
    </source>
</evidence>
<dbReference type="EMBL" id="VULO01000015">
    <property type="protein sequence ID" value="MSS85334.1"/>
    <property type="molecule type" value="Genomic_DNA"/>
</dbReference>
<reference evidence="3 4" key="1">
    <citation type="submission" date="2019-08" db="EMBL/GenBank/DDBJ databases">
        <title>In-depth cultivation of the pig gut microbiome towards novel bacterial diversity and tailored functional studies.</title>
        <authorList>
            <person name="Wylensek D."/>
            <person name="Hitch T.C.A."/>
            <person name="Clavel T."/>
        </authorList>
    </citation>
    <scope>NUCLEOTIDE SEQUENCE [LARGE SCALE GENOMIC DNA]</scope>
    <source>
        <strain evidence="3 4">WB03_NA08</strain>
    </source>
</reference>
<gene>
    <name evidence="3" type="ORF">FYJ24_11350</name>
</gene>
<evidence type="ECO:0000256" key="1">
    <source>
        <dbReference type="SAM" id="MobiDB-lite"/>
    </source>
</evidence>
<dbReference type="AlphaFoldDB" id="A0A6N7VU88"/>
<accession>A0A6N7VU88</accession>
<organism evidence="3 4">
    <name type="scientific">Scrofimicrobium canadense</name>
    <dbReference type="NCBI Taxonomy" id="2652290"/>
    <lineage>
        <taxon>Bacteria</taxon>
        <taxon>Bacillati</taxon>
        <taxon>Actinomycetota</taxon>
        <taxon>Actinomycetes</taxon>
        <taxon>Actinomycetales</taxon>
        <taxon>Actinomycetaceae</taxon>
        <taxon>Scrofimicrobium</taxon>
    </lineage>
</organism>
<dbReference type="Proteomes" id="UP000470875">
    <property type="component" value="Unassembled WGS sequence"/>
</dbReference>
<protein>
    <submittedName>
        <fullName evidence="3">Uncharacterized protein</fullName>
    </submittedName>
</protein>
<keyword evidence="2" id="KW-0472">Membrane</keyword>
<evidence type="ECO:0000256" key="2">
    <source>
        <dbReference type="SAM" id="Phobius"/>
    </source>
</evidence>
<comment type="caution">
    <text evidence="3">The sequence shown here is derived from an EMBL/GenBank/DDBJ whole genome shotgun (WGS) entry which is preliminary data.</text>
</comment>